<proteinExistence type="predicted"/>
<feature type="transmembrane region" description="Helical" evidence="1">
    <location>
        <begin position="74"/>
        <end position="93"/>
    </location>
</feature>
<reference evidence="2 3" key="1">
    <citation type="submission" date="2013-07" db="EMBL/GenBank/DDBJ databases">
        <title>Comparative Genomic and Metabolomic Analysis of Twelve Strains of Pseudoalteromonas luteoviolacea.</title>
        <authorList>
            <person name="Vynne N.G."/>
            <person name="Mansson M."/>
            <person name="Gram L."/>
        </authorList>
    </citation>
    <scope>NUCLEOTIDE SEQUENCE [LARGE SCALE GENOMIC DNA]</scope>
    <source>
        <strain evidence="2 3">H33</strain>
    </source>
</reference>
<protein>
    <submittedName>
        <fullName evidence="2">Uncharacterized protein</fullName>
    </submittedName>
</protein>
<evidence type="ECO:0000313" key="3">
    <source>
        <dbReference type="Proteomes" id="UP000076503"/>
    </source>
</evidence>
<feature type="transmembrane region" description="Helical" evidence="1">
    <location>
        <begin position="49"/>
        <end position="68"/>
    </location>
</feature>
<name>A0A167BI82_9GAMM</name>
<dbReference type="RefSeq" id="WP_063363552.1">
    <property type="nucleotide sequence ID" value="NZ_AUXZ01000116.1"/>
</dbReference>
<dbReference type="Pfam" id="PF19983">
    <property type="entry name" value="DUF6419"/>
    <property type="match status" value="1"/>
</dbReference>
<evidence type="ECO:0000313" key="2">
    <source>
        <dbReference type="EMBL" id="KZN46572.1"/>
    </source>
</evidence>
<keyword evidence="1" id="KW-0812">Transmembrane</keyword>
<organism evidence="2 3">
    <name type="scientific">Pseudoalteromonas luteoviolacea H33</name>
    <dbReference type="NCBI Taxonomy" id="1365251"/>
    <lineage>
        <taxon>Bacteria</taxon>
        <taxon>Pseudomonadati</taxon>
        <taxon>Pseudomonadota</taxon>
        <taxon>Gammaproteobacteria</taxon>
        <taxon>Alteromonadales</taxon>
        <taxon>Pseudoalteromonadaceae</taxon>
        <taxon>Pseudoalteromonas</taxon>
    </lineage>
</organism>
<dbReference type="EMBL" id="AUXZ01000116">
    <property type="protein sequence ID" value="KZN46572.1"/>
    <property type="molecule type" value="Genomic_DNA"/>
</dbReference>
<gene>
    <name evidence="2" type="ORF">N476_24375</name>
</gene>
<dbReference type="PATRIC" id="fig|1365251.3.peg.4357"/>
<evidence type="ECO:0000256" key="1">
    <source>
        <dbReference type="SAM" id="Phobius"/>
    </source>
</evidence>
<dbReference type="AlphaFoldDB" id="A0A167BI82"/>
<accession>A0A167BI82</accession>
<keyword evidence="1" id="KW-1133">Transmembrane helix</keyword>
<keyword evidence="1" id="KW-0472">Membrane</keyword>
<dbReference type="OrthoDB" id="6292120at2"/>
<dbReference type="InterPro" id="IPR046304">
    <property type="entry name" value="DUF6419"/>
</dbReference>
<sequence>MQLGNISIIVMTFTAMLLSVEAFEYAILINFISSIVCACYAYRGMHTTALLLAWCNVHAFVFSPLVNVTEQPSVKLLVLFLLSLMFGAFGIGARRS</sequence>
<dbReference type="Proteomes" id="UP000076503">
    <property type="component" value="Unassembled WGS sequence"/>
</dbReference>
<comment type="caution">
    <text evidence="2">The sequence shown here is derived from an EMBL/GenBank/DDBJ whole genome shotgun (WGS) entry which is preliminary data.</text>
</comment>